<dbReference type="EMBL" id="FNOV01000006">
    <property type="protein sequence ID" value="SDY15335.1"/>
    <property type="molecule type" value="Genomic_DNA"/>
</dbReference>
<evidence type="ECO:0000313" key="2">
    <source>
        <dbReference type="Proteomes" id="UP000199249"/>
    </source>
</evidence>
<dbReference type="Gene3D" id="2.60.120.260">
    <property type="entry name" value="Galactose-binding domain-like"/>
    <property type="match status" value="1"/>
</dbReference>
<proteinExistence type="predicted"/>
<name>A0A1H3HJE3_9BACT</name>
<evidence type="ECO:0000313" key="1">
    <source>
        <dbReference type="EMBL" id="SDY15335.1"/>
    </source>
</evidence>
<dbReference type="STRING" id="651662.SAMN04488069_10613"/>
<reference evidence="2" key="1">
    <citation type="submission" date="2016-10" db="EMBL/GenBank/DDBJ databases">
        <authorList>
            <person name="Varghese N."/>
            <person name="Submissions S."/>
        </authorList>
    </citation>
    <scope>NUCLEOTIDE SEQUENCE [LARGE SCALE GENOMIC DNA]</scope>
    <source>
        <strain evidence="2">CGMCC 1.8975</strain>
    </source>
</reference>
<protein>
    <submittedName>
        <fullName evidence="1">Uncharacterized protein</fullName>
    </submittedName>
</protein>
<gene>
    <name evidence="1" type="ORF">SAMN04488069_10613</name>
</gene>
<dbReference type="AlphaFoldDB" id="A0A1H3HJE3"/>
<accession>A0A1H3HJE3</accession>
<organism evidence="1 2">
    <name type="scientific">Hymenobacter psychrophilus</name>
    <dbReference type="NCBI Taxonomy" id="651662"/>
    <lineage>
        <taxon>Bacteria</taxon>
        <taxon>Pseudomonadati</taxon>
        <taxon>Bacteroidota</taxon>
        <taxon>Cytophagia</taxon>
        <taxon>Cytophagales</taxon>
        <taxon>Hymenobacteraceae</taxon>
        <taxon>Hymenobacter</taxon>
    </lineage>
</organism>
<sequence>MLWPYKVALGGYPLFSRNPPLFLLYPLSLRANFLHKPGRGRRATCWAAALLLAACRPAAEQPISSIGFEDVEGWVVPTPPWLTNDPVHNGRRAFALLNTENYGLNITRPWGSLGRPRTLEVGTWVNLPHGRTHVALIVQVNRGDPAEVRYYKLIPIHEVVKRYNTWQLVHATHELPDDLQDDDIVKVYAWQWDAHYTLFFDDIYLKKLR</sequence>
<dbReference type="Proteomes" id="UP000199249">
    <property type="component" value="Unassembled WGS sequence"/>
</dbReference>
<keyword evidence="2" id="KW-1185">Reference proteome</keyword>